<name>A0A8K0AA67_BRALA</name>
<gene>
    <name evidence="13" type="primary">B4GALT2</name>
    <name evidence="13" type="ORF">BLAG_LOCUS23879</name>
</gene>
<dbReference type="Pfam" id="PF02709">
    <property type="entry name" value="Glyco_transf_7C"/>
    <property type="match status" value="1"/>
</dbReference>
<evidence type="ECO:0000256" key="7">
    <source>
        <dbReference type="ARBA" id="ARBA00022968"/>
    </source>
</evidence>
<evidence type="ECO:0000256" key="5">
    <source>
        <dbReference type="ARBA" id="ARBA00022679"/>
    </source>
</evidence>
<dbReference type="Proteomes" id="UP000838412">
    <property type="component" value="Chromosome 8"/>
</dbReference>
<keyword evidence="7" id="KW-0735">Signal-anchor</keyword>
<dbReference type="PANTHER" id="PTHR19300:SF57">
    <property type="entry name" value="BETA-1,4-N-ACETYLGALACTOSAMINYLTRANSFERASE"/>
    <property type="match status" value="1"/>
</dbReference>
<evidence type="ECO:0000256" key="10">
    <source>
        <dbReference type="ARBA" id="ARBA00023180"/>
    </source>
</evidence>
<evidence type="ECO:0000256" key="8">
    <source>
        <dbReference type="ARBA" id="ARBA00022989"/>
    </source>
</evidence>
<evidence type="ECO:0000256" key="6">
    <source>
        <dbReference type="ARBA" id="ARBA00022692"/>
    </source>
</evidence>
<feature type="domain" description="Galactosyltransferase N-terminal" evidence="12">
    <location>
        <begin position="1"/>
        <end position="67"/>
    </location>
</feature>
<keyword evidence="14" id="KW-1185">Reference proteome</keyword>
<dbReference type="EMBL" id="OV696693">
    <property type="protein sequence ID" value="CAH1272158.1"/>
    <property type="molecule type" value="Genomic_DNA"/>
</dbReference>
<dbReference type="InterPro" id="IPR003859">
    <property type="entry name" value="Galactosyl_T"/>
</dbReference>
<evidence type="ECO:0000259" key="12">
    <source>
        <dbReference type="Pfam" id="PF13733"/>
    </source>
</evidence>
<evidence type="ECO:0000313" key="13">
    <source>
        <dbReference type="EMBL" id="CAH1272158.1"/>
    </source>
</evidence>
<comment type="subcellular location">
    <subcellularLocation>
        <location evidence="1">Membrane</location>
        <topology evidence="1">Single-pass type II membrane protein</topology>
    </subcellularLocation>
</comment>
<dbReference type="SUPFAM" id="SSF53448">
    <property type="entry name" value="Nucleotide-diphospho-sugar transferases"/>
    <property type="match status" value="1"/>
</dbReference>
<keyword evidence="8" id="KW-1133">Transmembrane helix</keyword>
<dbReference type="InterPro" id="IPR027995">
    <property type="entry name" value="Galactosyl_T_N"/>
</dbReference>
<evidence type="ECO:0000259" key="11">
    <source>
        <dbReference type="Pfam" id="PF02709"/>
    </source>
</evidence>
<keyword evidence="4" id="KW-0328">Glycosyltransferase</keyword>
<dbReference type="Gene3D" id="3.90.550.10">
    <property type="entry name" value="Spore Coat Polysaccharide Biosynthesis Protein SpsA, Chain A"/>
    <property type="match status" value="1"/>
</dbReference>
<accession>A0A8K0AA67</accession>
<sequence>MHPFLQRQGLDYTIYVIEQHGEEQSFCQGFLYNVGFTEALKDDPSYDCFIFHDVDLLPEDDRNLYTCARSPYHLSVAIDKFDYKLPYVALFGGVSALNTSHYRLLNGYSNLYCGWGAEDDDMARRLYKHVLAISRPEPDIARYKMLSHKSREPREANPDRHYLLHTALHRAKTDGLADLQTANYSVTSVTHKALYTHILVNITKRKPIKHVHPRKIGKRNTN</sequence>
<keyword evidence="9" id="KW-0472">Membrane</keyword>
<evidence type="ECO:0000256" key="4">
    <source>
        <dbReference type="ARBA" id="ARBA00022676"/>
    </source>
</evidence>
<protein>
    <submittedName>
        <fullName evidence="13">B4GALT2 protein</fullName>
    </submittedName>
</protein>
<organism evidence="13 14">
    <name type="scientific">Branchiostoma lanceolatum</name>
    <name type="common">Common lancelet</name>
    <name type="synonym">Amphioxus lanceolatum</name>
    <dbReference type="NCBI Taxonomy" id="7740"/>
    <lineage>
        <taxon>Eukaryota</taxon>
        <taxon>Metazoa</taxon>
        <taxon>Chordata</taxon>
        <taxon>Cephalochordata</taxon>
        <taxon>Leptocardii</taxon>
        <taxon>Amphioxiformes</taxon>
        <taxon>Branchiostomatidae</taxon>
        <taxon>Branchiostoma</taxon>
    </lineage>
</organism>
<comment type="similarity">
    <text evidence="3">Belongs to the glycosyltransferase 7 family.</text>
</comment>
<dbReference type="PRINTS" id="PR02050">
    <property type="entry name" value="B14GALTRFASE"/>
</dbReference>
<dbReference type="GO" id="GO:0005975">
    <property type="term" value="P:carbohydrate metabolic process"/>
    <property type="evidence" value="ECO:0007669"/>
    <property type="project" value="InterPro"/>
</dbReference>
<evidence type="ECO:0000313" key="14">
    <source>
        <dbReference type="Proteomes" id="UP000838412"/>
    </source>
</evidence>
<keyword evidence="10" id="KW-0325">Glycoprotein</keyword>
<dbReference type="InterPro" id="IPR027791">
    <property type="entry name" value="Galactosyl_T_C"/>
</dbReference>
<dbReference type="GO" id="GO:0005794">
    <property type="term" value="C:Golgi apparatus"/>
    <property type="evidence" value="ECO:0007669"/>
    <property type="project" value="TreeGrafter"/>
</dbReference>
<dbReference type="PANTHER" id="PTHR19300">
    <property type="entry name" value="BETA-1,4-GALACTOSYLTRANSFERASE"/>
    <property type="match status" value="1"/>
</dbReference>
<evidence type="ECO:0000256" key="1">
    <source>
        <dbReference type="ARBA" id="ARBA00004606"/>
    </source>
</evidence>
<dbReference type="GO" id="GO:0008378">
    <property type="term" value="F:galactosyltransferase activity"/>
    <property type="evidence" value="ECO:0007669"/>
    <property type="project" value="TreeGrafter"/>
</dbReference>
<evidence type="ECO:0000256" key="2">
    <source>
        <dbReference type="ARBA" id="ARBA00004922"/>
    </source>
</evidence>
<reference evidence="13" key="1">
    <citation type="submission" date="2022-01" db="EMBL/GenBank/DDBJ databases">
        <authorList>
            <person name="Braso-Vives M."/>
        </authorList>
    </citation>
    <scope>NUCLEOTIDE SEQUENCE</scope>
</reference>
<dbReference type="UniPathway" id="UPA00378"/>
<keyword evidence="5" id="KW-0808">Transferase</keyword>
<evidence type="ECO:0000256" key="9">
    <source>
        <dbReference type="ARBA" id="ARBA00023136"/>
    </source>
</evidence>
<keyword evidence="6" id="KW-0812">Transmembrane</keyword>
<comment type="pathway">
    <text evidence="2">Protein modification; protein glycosylation.</text>
</comment>
<proteinExistence type="inferred from homology"/>
<evidence type="ECO:0000256" key="3">
    <source>
        <dbReference type="ARBA" id="ARBA00005735"/>
    </source>
</evidence>
<dbReference type="AlphaFoldDB" id="A0A8K0AA67"/>
<dbReference type="OrthoDB" id="10016069at2759"/>
<dbReference type="Pfam" id="PF13733">
    <property type="entry name" value="Glyco_transf_7N"/>
    <property type="match status" value="1"/>
</dbReference>
<feature type="domain" description="Galactosyltransferase C-terminal" evidence="11">
    <location>
        <begin position="73"/>
        <end position="149"/>
    </location>
</feature>
<dbReference type="InterPro" id="IPR029044">
    <property type="entry name" value="Nucleotide-diphossugar_trans"/>
</dbReference>
<dbReference type="GO" id="GO:0016020">
    <property type="term" value="C:membrane"/>
    <property type="evidence" value="ECO:0007669"/>
    <property type="project" value="UniProtKB-SubCell"/>
</dbReference>